<proteinExistence type="predicted"/>
<feature type="region of interest" description="Disordered" evidence="7">
    <location>
        <begin position="162"/>
        <end position="192"/>
    </location>
</feature>
<sequence>MVTHTKRRTPKPTPEVVFDDRPGASDAASERARMLGSDDPLTRALAPPPGETPHQRAVRLQAAAEAKRISDLIDEELNRQRAEEKKGPKPVKILLLGQSESGKSTTLKNFQLMNSPRAFRAERLSWRAVVQLNVVRSIRLVLDAIADAAEAQGLSLTSISANNSSAPTPTSPSGQSVAHLPSPTSSNGRSPASDVIYQEDLMTPAHVALRARLLPLLSAEAVLLSRLMPVAAASGTSLREIENSHAPSSSSSSIEKHGIPQDIPPLTLATKPNGKEVSVFAGSAWKTAFTKMLNAGRTEKGIGEDGIDWSDERDPTRVLHACGPDLCALWSDRRVRALLRRNKLRLEEMPGFFLDSLERITALDYLPTDDDILKARLKTLGVTEYRFSMQTRNLVSHNWRVYDVGGQRSLVTAWVPFFDDMNAIIFLAPISCFDQVLMEDNTVNRLEDSVLLWKSVVQNQLLAKTNLVLFLNKCDVLKAKLQAGIRLGKYVISYGDRPNDFEHASEYLRRKFYNIHQDHSPASRQFYSHFTSVTDTKQTIVILENVADMVLRENLKNSQLIS</sequence>
<evidence type="ECO:0000313" key="9">
    <source>
        <dbReference type="Proteomes" id="UP000217199"/>
    </source>
</evidence>
<dbReference type="PANTHER" id="PTHR10218:SF360">
    <property type="entry name" value="GUANINE NUCLEOTIDE-BINDING PROTEIN SUBUNIT ALPHA HOMOLOG"/>
    <property type="match status" value="1"/>
</dbReference>
<dbReference type="SUPFAM" id="SSF52540">
    <property type="entry name" value="P-loop containing nucleoside triphosphate hydrolases"/>
    <property type="match status" value="1"/>
</dbReference>
<feature type="region of interest" description="Disordered" evidence="7">
    <location>
        <begin position="1"/>
        <end position="53"/>
    </location>
</feature>
<dbReference type="STRING" id="2282107.A0A286ULN2"/>
<evidence type="ECO:0000256" key="2">
    <source>
        <dbReference type="ARBA" id="ARBA00022741"/>
    </source>
</evidence>
<keyword evidence="6" id="KW-0460">Magnesium</keyword>
<dbReference type="GO" id="GO:0005737">
    <property type="term" value="C:cytoplasm"/>
    <property type="evidence" value="ECO:0007669"/>
    <property type="project" value="TreeGrafter"/>
</dbReference>
<feature type="binding site" evidence="6">
    <location>
        <position position="379"/>
    </location>
    <ligand>
        <name>Mg(2+)</name>
        <dbReference type="ChEBI" id="CHEBI:18420"/>
    </ligand>
</feature>
<dbReference type="OrthoDB" id="5817230at2759"/>
<evidence type="ECO:0000256" key="1">
    <source>
        <dbReference type="ARBA" id="ARBA00022723"/>
    </source>
</evidence>
<evidence type="ECO:0000256" key="3">
    <source>
        <dbReference type="ARBA" id="ARBA00023134"/>
    </source>
</evidence>
<keyword evidence="2 5" id="KW-0547">Nucleotide-binding</keyword>
<dbReference type="GO" id="GO:0003924">
    <property type="term" value="F:GTPase activity"/>
    <property type="evidence" value="ECO:0007669"/>
    <property type="project" value="InterPro"/>
</dbReference>
<dbReference type="PROSITE" id="PS51882">
    <property type="entry name" value="G_ALPHA"/>
    <property type="match status" value="1"/>
</dbReference>
<feature type="region of interest" description="Disordered" evidence="7">
    <location>
        <begin position="241"/>
        <end position="270"/>
    </location>
</feature>
<dbReference type="SMART" id="SM00275">
    <property type="entry name" value="G_alpha"/>
    <property type="match status" value="1"/>
</dbReference>
<keyword evidence="1 6" id="KW-0479">Metal-binding</keyword>
<dbReference type="AlphaFoldDB" id="A0A286ULN2"/>
<dbReference type="GO" id="GO:0007188">
    <property type="term" value="P:adenylate cyclase-modulating G protein-coupled receptor signaling pathway"/>
    <property type="evidence" value="ECO:0007669"/>
    <property type="project" value="TreeGrafter"/>
</dbReference>
<dbReference type="GO" id="GO:0031683">
    <property type="term" value="F:G-protein beta/gamma-subunit complex binding"/>
    <property type="evidence" value="ECO:0007669"/>
    <property type="project" value="InterPro"/>
</dbReference>
<keyword evidence="3 5" id="KW-0342">GTP-binding</keyword>
<name>A0A286ULN2_9AGAM</name>
<dbReference type="CDD" id="cd00066">
    <property type="entry name" value="G-alpha"/>
    <property type="match status" value="1"/>
</dbReference>
<dbReference type="Proteomes" id="UP000217199">
    <property type="component" value="Unassembled WGS sequence"/>
</dbReference>
<comment type="caution">
    <text evidence="8">The sequence shown here is derived from an EMBL/GenBank/DDBJ whole genome shotgun (WGS) entry which is preliminary data.</text>
</comment>
<feature type="compositionally biased region" description="Low complexity" evidence="7">
    <location>
        <begin position="162"/>
        <end position="173"/>
    </location>
</feature>
<dbReference type="PRINTS" id="PR00318">
    <property type="entry name" value="GPROTEINA"/>
</dbReference>
<dbReference type="EMBL" id="NBII01000003">
    <property type="protein sequence ID" value="PAV20365.1"/>
    <property type="molecule type" value="Genomic_DNA"/>
</dbReference>
<feature type="binding site" evidence="5">
    <location>
        <begin position="472"/>
        <end position="475"/>
    </location>
    <ligand>
        <name>GTP</name>
        <dbReference type="ChEBI" id="CHEBI:37565"/>
    </ligand>
</feature>
<evidence type="ECO:0000256" key="7">
    <source>
        <dbReference type="SAM" id="MobiDB-lite"/>
    </source>
</evidence>
<keyword evidence="9" id="KW-1185">Reference proteome</keyword>
<accession>A0A286ULN2</accession>
<dbReference type="Gene3D" id="3.40.50.300">
    <property type="entry name" value="P-loop containing nucleotide triphosphate hydrolases"/>
    <property type="match status" value="2"/>
</dbReference>
<evidence type="ECO:0000313" key="8">
    <source>
        <dbReference type="EMBL" id="PAV20365.1"/>
    </source>
</evidence>
<evidence type="ECO:0000256" key="5">
    <source>
        <dbReference type="PIRSR" id="PIRSR601019-1"/>
    </source>
</evidence>
<dbReference type="Pfam" id="PF00503">
    <property type="entry name" value="G-alpha"/>
    <property type="match status" value="1"/>
</dbReference>
<protein>
    <submittedName>
        <fullName evidence="8">Guanine nucleotide-binding alpha-4 subunit</fullName>
    </submittedName>
</protein>
<dbReference type="GO" id="GO:0046872">
    <property type="term" value="F:metal ion binding"/>
    <property type="evidence" value="ECO:0007669"/>
    <property type="project" value="UniProtKB-KW"/>
</dbReference>
<dbReference type="GO" id="GO:0005834">
    <property type="term" value="C:heterotrimeric G-protein complex"/>
    <property type="evidence" value="ECO:0007669"/>
    <property type="project" value="TreeGrafter"/>
</dbReference>
<feature type="compositionally biased region" description="Basic residues" evidence="7">
    <location>
        <begin position="1"/>
        <end position="10"/>
    </location>
</feature>
<feature type="compositionally biased region" description="Basic and acidic residues" evidence="7">
    <location>
        <begin position="18"/>
        <end position="33"/>
    </location>
</feature>
<feature type="binding site" evidence="5">
    <location>
        <begin position="373"/>
        <end position="379"/>
    </location>
    <ligand>
        <name>GTP</name>
        <dbReference type="ChEBI" id="CHEBI:37565"/>
    </ligand>
</feature>
<dbReference type="GO" id="GO:0001664">
    <property type="term" value="F:G protein-coupled receptor binding"/>
    <property type="evidence" value="ECO:0007669"/>
    <property type="project" value="TreeGrafter"/>
</dbReference>
<dbReference type="FunFam" id="3.40.50.300:FF:000692">
    <property type="entry name" value="Guanine nucleotide-binding protein subunit alpha"/>
    <property type="match status" value="1"/>
</dbReference>
<reference evidence="8 9" key="1">
    <citation type="journal article" date="2017" name="Mol. Ecol.">
        <title>Comparative and population genomic landscape of Phellinus noxius: A hypervariable fungus causing root rot in trees.</title>
        <authorList>
            <person name="Chung C.L."/>
            <person name="Lee T.J."/>
            <person name="Akiba M."/>
            <person name="Lee H.H."/>
            <person name="Kuo T.H."/>
            <person name="Liu D."/>
            <person name="Ke H.M."/>
            <person name="Yokoi T."/>
            <person name="Roa M.B."/>
            <person name="Lu M.J."/>
            <person name="Chang Y.Y."/>
            <person name="Ann P.J."/>
            <person name="Tsai J.N."/>
            <person name="Chen C.Y."/>
            <person name="Tzean S.S."/>
            <person name="Ota Y."/>
            <person name="Hattori T."/>
            <person name="Sahashi N."/>
            <person name="Liou R.F."/>
            <person name="Kikuchi T."/>
            <person name="Tsai I.J."/>
        </authorList>
    </citation>
    <scope>NUCLEOTIDE SEQUENCE [LARGE SCALE GENOMIC DNA]</scope>
    <source>
        <strain evidence="8 9">FFPRI411160</strain>
    </source>
</reference>
<dbReference type="InterPro" id="IPR001019">
    <property type="entry name" value="Gprotein_alpha_su"/>
</dbReference>
<dbReference type="SUPFAM" id="SSF47895">
    <property type="entry name" value="Transducin (alpha subunit), insertion domain"/>
    <property type="match status" value="1"/>
</dbReference>
<evidence type="ECO:0000256" key="6">
    <source>
        <dbReference type="PIRSR" id="PIRSR601019-2"/>
    </source>
</evidence>
<dbReference type="InterPro" id="IPR027417">
    <property type="entry name" value="P-loop_NTPase"/>
</dbReference>
<evidence type="ECO:0000256" key="4">
    <source>
        <dbReference type="ARBA" id="ARBA00023224"/>
    </source>
</evidence>
<dbReference type="PANTHER" id="PTHR10218">
    <property type="entry name" value="GTP-BINDING PROTEIN ALPHA SUBUNIT"/>
    <property type="match status" value="1"/>
</dbReference>
<feature type="binding site" evidence="5">
    <location>
        <begin position="403"/>
        <end position="407"/>
    </location>
    <ligand>
        <name>GTP</name>
        <dbReference type="ChEBI" id="CHEBI:37565"/>
    </ligand>
</feature>
<keyword evidence="4" id="KW-0807">Transducer</keyword>
<dbReference type="InParanoid" id="A0A286ULN2"/>
<dbReference type="InterPro" id="IPR011025">
    <property type="entry name" value="GproteinA_insert"/>
</dbReference>
<gene>
    <name evidence="8" type="ORF">PNOK_0299200</name>
</gene>
<organism evidence="8 9">
    <name type="scientific">Pyrrhoderma noxium</name>
    <dbReference type="NCBI Taxonomy" id="2282107"/>
    <lineage>
        <taxon>Eukaryota</taxon>
        <taxon>Fungi</taxon>
        <taxon>Dikarya</taxon>
        <taxon>Basidiomycota</taxon>
        <taxon>Agaricomycotina</taxon>
        <taxon>Agaricomycetes</taxon>
        <taxon>Hymenochaetales</taxon>
        <taxon>Hymenochaetaceae</taxon>
        <taxon>Pyrrhoderma</taxon>
    </lineage>
</organism>
<dbReference type="GO" id="GO:0005525">
    <property type="term" value="F:GTP binding"/>
    <property type="evidence" value="ECO:0007669"/>
    <property type="project" value="UniProtKB-KW"/>
</dbReference>